<evidence type="ECO:0000313" key="6">
    <source>
        <dbReference type="Proteomes" id="UP001241571"/>
    </source>
</evidence>
<reference evidence="1 5" key="2">
    <citation type="submission" date="2020-06" db="EMBL/GenBank/DDBJ databases">
        <title>Crossreactivity between MHC class I-restricted antigens from cancer cells and an enterococcal bacteriophage.</title>
        <authorList>
            <person name="Fluckiger A."/>
            <person name="Daillere R."/>
            <person name="Sassi M."/>
            <person name="Cattoir V."/>
            <person name="Kroemer G."/>
            <person name="Zitvogel L."/>
        </authorList>
    </citation>
    <scope>NUCLEOTIDE SEQUENCE [LARGE SCALE GENOMIC DNA]</scope>
    <source>
        <strain evidence="1 5">EG4</strain>
    </source>
</reference>
<dbReference type="Proteomes" id="UP000516696">
    <property type="component" value="Chromosome"/>
</dbReference>
<protein>
    <submittedName>
        <fullName evidence="2">Sugar ABC transporter substrate-binding protein</fullName>
    </submittedName>
</protein>
<dbReference type="PANTHER" id="PTHR43649:SF12">
    <property type="entry name" value="DIACETYLCHITOBIOSE BINDING PROTEIN DASA"/>
    <property type="match status" value="1"/>
</dbReference>
<dbReference type="PANTHER" id="PTHR43649">
    <property type="entry name" value="ARABINOSE-BINDING PROTEIN-RELATED"/>
    <property type="match status" value="1"/>
</dbReference>
<dbReference type="Proteomes" id="UP000571857">
    <property type="component" value="Unassembled WGS sequence"/>
</dbReference>
<dbReference type="InterPro" id="IPR050490">
    <property type="entry name" value="Bact_solute-bd_prot1"/>
</dbReference>
<dbReference type="EMBL" id="CP050485">
    <property type="protein sequence ID" value="QOG28278.1"/>
    <property type="molecule type" value="Genomic_DNA"/>
</dbReference>
<dbReference type="EMBL" id="JABXJK010000009">
    <property type="protein sequence ID" value="MBA0971440.1"/>
    <property type="molecule type" value="Genomic_DNA"/>
</dbReference>
<dbReference type="Pfam" id="PF13416">
    <property type="entry name" value="SBP_bac_8"/>
    <property type="match status" value="1"/>
</dbReference>
<dbReference type="Proteomes" id="UP001241571">
    <property type="component" value="Unassembled WGS sequence"/>
</dbReference>
<name>A0A2K3QXW7_ENTGA</name>
<organism evidence="2 6">
    <name type="scientific">Enterococcus gallinarum</name>
    <dbReference type="NCBI Taxonomy" id="1353"/>
    <lineage>
        <taxon>Bacteria</taxon>
        <taxon>Bacillati</taxon>
        <taxon>Bacillota</taxon>
        <taxon>Bacilli</taxon>
        <taxon>Lactobacillales</taxon>
        <taxon>Enterococcaceae</taxon>
        <taxon>Enterococcus</taxon>
    </lineage>
</organism>
<dbReference type="PROSITE" id="PS51257">
    <property type="entry name" value="PROKAR_LIPOPROTEIN"/>
    <property type="match status" value="1"/>
</dbReference>
<dbReference type="EMBL" id="JASUBT010000001">
    <property type="protein sequence ID" value="MDL4934169.1"/>
    <property type="molecule type" value="Genomic_DNA"/>
</dbReference>
<evidence type="ECO:0000313" key="2">
    <source>
        <dbReference type="EMBL" id="MDL4934169.1"/>
    </source>
</evidence>
<dbReference type="RefSeq" id="WP_103300235.1">
    <property type="nucleotide sequence ID" value="NZ_BSYC01000001.1"/>
</dbReference>
<dbReference type="AlphaFoldDB" id="A0A2K3QXW7"/>
<dbReference type="Gene3D" id="3.40.190.10">
    <property type="entry name" value="Periplasmic binding protein-like II"/>
    <property type="match status" value="1"/>
</dbReference>
<reference evidence="3 4" key="1">
    <citation type="submission" date="2020-03" db="EMBL/GenBank/DDBJ databases">
        <title>Characterization of ganglioside-mimicking enterococci.</title>
        <authorList>
            <person name="Patry R.T."/>
            <person name="Nothaft H."/>
            <person name="Bridger R."/>
            <person name="Shajahan A."/>
            <person name="Huynh S."/>
            <person name="Sanchez S."/>
            <person name="Azadi P."/>
            <person name="Cooper K."/>
            <person name="Miller W.G."/>
            <person name="Parker C.T."/>
            <person name="Wells L."/>
            <person name="Szymanski C.M."/>
        </authorList>
    </citation>
    <scope>NUCLEOTIDE SEQUENCE [LARGE SCALE GENOMIC DNA]</scope>
    <source>
        <strain evidence="3 4">EGM181</strain>
    </source>
</reference>
<accession>A0A2K3QXW7</accession>
<evidence type="ECO:0000313" key="1">
    <source>
        <dbReference type="EMBL" id="MBA0971440.1"/>
    </source>
</evidence>
<dbReference type="CDD" id="cd13585">
    <property type="entry name" value="PBP2_TMBP_like"/>
    <property type="match status" value="1"/>
</dbReference>
<dbReference type="InterPro" id="IPR006059">
    <property type="entry name" value="SBP"/>
</dbReference>
<reference evidence="2 6" key="3">
    <citation type="submission" date="2023-06" db="EMBL/GenBank/DDBJ databases">
        <title>Acute promotion of culturable opportunistic pathogens and persistent increase of antibiotic resistance following antibiotic exposure in mouse gut microbiota.</title>
        <authorList>
            <person name="Li L."/>
            <person name="Wang B."/>
            <person name="Sun Y."/>
            <person name="Wang M."/>
            <person name="Xu H."/>
        </authorList>
    </citation>
    <scope>NUCLEOTIDE SEQUENCE [LARGE SCALE GENOMIC DNA]</scope>
    <source>
        <strain evidence="2 6">CRI2_2</strain>
    </source>
</reference>
<evidence type="ECO:0000313" key="5">
    <source>
        <dbReference type="Proteomes" id="UP000571857"/>
    </source>
</evidence>
<proteinExistence type="predicted"/>
<evidence type="ECO:0000313" key="3">
    <source>
        <dbReference type="EMBL" id="QOG28278.1"/>
    </source>
</evidence>
<dbReference type="GeneID" id="93225063"/>
<evidence type="ECO:0000313" key="4">
    <source>
        <dbReference type="Proteomes" id="UP000516696"/>
    </source>
</evidence>
<dbReference type="SUPFAM" id="SSF53850">
    <property type="entry name" value="Periplasmic binding protein-like II"/>
    <property type="match status" value="1"/>
</dbReference>
<sequence>MKKIGLLISTLVIGGSFLLSGCGSNDDAGDQASKVTLNFSFWGDTLEKDSIDKLIKNFNESQDEIQVKAQQIPYDNYMEKLNTQASTKTLPDVGYMVETSTAEWGKSGNLRDLTELYESGGPFENKIAETRSEYNGKVFGSPAGPGMLTLFYSTKYFEEKGVEVPPHDVNQAWDWDKFVSILKELTVDRNGNHPGDAGFDEKNIKTYGISNFTGLGYESFLISNGGGVLSQDGKQILIGTDASIEALEKIQDLMYKDYVMPKPSQASTIPSTDTAMLTDRVAMTITGSWDLRSLGDAIEQKGLALGMGVLPKMGKVVQMNFGPPIVVFDNENTQEHWEETKTFLEYLLDPENSLDVIDSGLWLPNQDNWFSDETYLQKWAVSDRSPEYKKEALVEAKEQALTKNKAFYSEDAASIEQIVNPALEQVWTGKKAPREVVEEDILPKLEKQFGDKYEYVK</sequence>
<gene>
    <name evidence="3" type="ORF">EGM181_13940</name>
    <name evidence="1" type="ORF">HWH42_02310</name>
    <name evidence="2" type="ORF">QRX88_00395</name>
</gene>